<keyword evidence="3" id="KW-0812">Transmembrane</keyword>
<organism evidence="5 6">
    <name type="scientific">Gottfriedia solisilvae</name>
    <dbReference type="NCBI Taxonomy" id="1516104"/>
    <lineage>
        <taxon>Bacteria</taxon>
        <taxon>Bacillati</taxon>
        <taxon>Bacillota</taxon>
        <taxon>Bacilli</taxon>
        <taxon>Bacillales</taxon>
        <taxon>Bacillaceae</taxon>
        <taxon>Gottfriedia</taxon>
    </lineage>
</organism>
<dbReference type="PANTHER" id="PTHR37312">
    <property type="entry name" value="MEMBRANE-BOUND ACYLTRANSFERASE YKRP-RELATED"/>
    <property type="match status" value="1"/>
</dbReference>
<feature type="transmembrane region" description="Helical" evidence="3">
    <location>
        <begin position="284"/>
        <end position="301"/>
    </location>
</feature>
<accession>A0A8J3EZF7</accession>
<evidence type="ECO:0000313" key="6">
    <source>
        <dbReference type="Proteomes" id="UP000626244"/>
    </source>
</evidence>
<name>A0A8J3EZF7_9BACI</name>
<dbReference type="GO" id="GO:0016747">
    <property type="term" value="F:acyltransferase activity, transferring groups other than amino-acyl groups"/>
    <property type="evidence" value="ECO:0007669"/>
    <property type="project" value="InterPro"/>
</dbReference>
<evidence type="ECO:0000259" key="4">
    <source>
        <dbReference type="Pfam" id="PF01757"/>
    </source>
</evidence>
<dbReference type="InterPro" id="IPR002656">
    <property type="entry name" value="Acyl_transf_3_dom"/>
</dbReference>
<dbReference type="Pfam" id="PF01757">
    <property type="entry name" value="Acyl_transf_3"/>
    <property type="match status" value="1"/>
</dbReference>
<feature type="transmembrane region" description="Helical" evidence="3">
    <location>
        <begin position="208"/>
        <end position="226"/>
    </location>
</feature>
<dbReference type="AlphaFoldDB" id="A0A8J3EZF7"/>
<feature type="transmembrane region" description="Helical" evidence="3">
    <location>
        <begin position="150"/>
        <end position="168"/>
    </location>
</feature>
<feature type="transmembrane region" description="Helical" evidence="3">
    <location>
        <begin position="246"/>
        <end position="264"/>
    </location>
</feature>
<keyword evidence="3" id="KW-1133">Transmembrane helix</keyword>
<feature type="transmembrane region" description="Helical" evidence="3">
    <location>
        <begin position="307"/>
        <end position="324"/>
    </location>
</feature>
<keyword evidence="5" id="KW-0808">Transferase</keyword>
<dbReference type="PANTHER" id="PTHR37312:SF1">
    <property type="entry name" value="MEMBRANE-BOUND ACYLTRANSFERASE YKRP-RELATED"/>
    <property type="match status" value="1"/>
</dbReference>
<feature type="transmembrane region" description="Helical" evidence="3">
    <location>
        <begin position="73"/>
        <end position="90"/>
    </location>
</feature>
<dbReference type="EMBL" id="BMHB01000002">
    <property type="protein sequence ID" value="GGI16940.1"/>
    <property type="molecule type" value="Genomic_DNA"/>
</dbReference>
<feature type="transmembrane region" description="Helical" evidence="3">
    <location>
        <begin position="180"/>
        <end position="201"/>
    </location>
</feature>
<gene>
    <name evidence="5" type="ORF">GCM10007380_35470</name>
</gene>
<evidence type="ECO:0000256" key="1">
    <source>
        <dbReference type="ARBA" id="ARBA00004370"/>
    </source>
</evidence>
<comment type="caution">
    <text evidence="5">The sequence shown here is derived from an EMBL/GenBank/DDBJ whole genome shotgun (WGS) entry which is preliminary data.</text>
</comment>
<comment type="subcellular location">
    <subcellularLocation>
        <location evidence="1">Membrane</location>
    </subcellularLocation>
</comment>
<keyword evidence="3" id="KW-0472">Membrane</keyword>
<comment type="similarity">
    <text evidence="2">Belongs to the acyltransferase 3 family.</text>
</comment>
<feature type="transmembrane region" description="Helical" evidence="3">
    <location>
        <begin position="35"/>
        <end position="52"/>
    </location>
</feature>
<sequence>MKKEREQWLDVAKMIGILLVVYGHSSEGGPQSITFIYWFHMPLFFMISGYLFKPVNSFSELKFYIKKLAFRLLVPYCTYLLLFSMYKLILQAQEGPIHLSTIINEGVSLLIGGRFITGIHGVFWYVTCLFITQILFAITCLMFKKNLTRLLVVISCYLIAHFETINLVPLIGKSTFNNIFIPWNIDVAFLAIFFLGFGYFAKRFISSIPNYIGILSIFCSIIFMSLYHLNKLDYHLSLKYLRYDHLYLDAIIPITMSIALLYLCQIMAKVNIIKPCTICGKESLTIMYIHLFANAVFSQFFDYGPLFFTIIGIVVPLLLKRFIIENQPTIKPLFIGLNVKRKRQFKVRTA</sequence>
<dbReference type="OrthoDB" id="6623990at2"/>
<proteinExistence type="inferred from homology"/>
<dbReference type="Proteomes" id="UP000626244">
    <property type="component" value="Unassembled WGS sequence"/>
</dbReference>
<feature type="domain" description="Acyltransferase 3" evidence="4">
    <location>
        <begin position="7"/>
        <end position="317"/>
    </location>
</feature>
<evidence type="ECO:0000256" key="2">
    <source>
        <dbReference type="ARBA" id="ARBA00007400"/>
    </source>
</evidence>
<keyword evidence="5" id="KW-0012">Acyltransferase</keyword>
<protein>
    <submittedName>
        <fullName evidence="5">Acyltransferase</fullName>
    </submittedName>
</protein>
<evidence type="ECO:0000313" key="5">
    <source>
        <dbReference type="EMBL" id="GGI16940.1"/>
    </source>
</evidence>
<feature type="transmembrane region" description="Helical" evidence="3">
    <location>
        <begin position="122"/>
        <end position="143"/>
    </location>
</feature>
<evidence type="ECO:0000256" key="3">
    <source>
        <dbReference type="SAM" id="Phobius"/>
    </source>
</evidence>
<dbReference type="RefSeq" id="WP_088001525.1">
    <property type="nucleotide sequence ID" value="NZ_BMHB01000002.1"/>
</dbReference>
<dbReference type="InterPro" id="IPR052734">
    <property type="entry name" value="Nod_factor_acetyltransferase"/>
</dbReference>
<reference evidence="6" key="1">
    <citation type="journal article" date="2019" name="Int. J. Syst. Evol. Microbiol.">
        <title>The Global Catalogue of Microorganisms (GCM) 10K type strain sequencing project: providing services to taxonomists for standard genome sequencing and annotation.</title>
        <authorList>
            <consortium name="The Broad Institute Genomics Platform"/>
            <consortium name="The Broad Institute Genome Sequencing Center for Infectious Disease"/>
            <person name="Wu L."/>
            <person name="Ma J."/>
        </authorList>
    </citation>
    <scope>NUCLEOTIDE SEQUENCE [LARGE SCALE GENOMIC DNA]</scope>
    <source>
        <strain evidence="6">CGMCC 1.14993</strain>
    </source>
</reference>
<keyword evidence="6" id="KW-1185">Reference proteome</keyword>